<dbReference type="PANTHER" id="PTHR30461">
    <property type="entry name" value="DNA-INVERTASE FROM LAMBDOID PROPHAGE"/>
    <property type="match status" value="1"/>
</dbReference>
<feature type="domain" description="Resolvase/invertase-type recombinase catalytic" evidence="3">
    <location>
        <begin position="3"/>
        <end position="152"/>
    </location>
</feature>
<accession>A0A285C2H7</accession>
<sequence length="605" mass="67950">MKKVAIYARYSSDLQSDASIEDQIRICSERAKHENWKVVNTYTDHGISGASLMRPGIQMLMQDAMANKFDIVLAEGLDRLSRDQQDIAGIYKRFQFVGIAIHTLSDGGEVSDIHIGLKGTMNALFLKDLAAKTHRGLSGRIEKGKSGGGLCYGYNVVKQFDSYGEAIRGDREINKEEAEIVKQIFRDYAAGVSPKKIALNLNKKGIPCPSGKAWGATTIYGNRRRGTGIINNELYIGRLIWNRQKFLKDPDTGKRVARPNPEEDWITTEVPHLRIIDEELWEQVKIRQKALDEKPQFWAKQRPKNLFSYLLTCGCCGSGMSKVSADRYGCSAARNKGTCSNRLTIKQESLEHTILEALQHHLMNPELVKVFCEEYTKHINELRQTRNAAINRYKKELQKLAADKEKIIEAIKNGIPASEVKDALNKIIERREELESYLDGKEEAPVLLHPNMSQRYQKEVEALRVSLNREETRTEAADLLRGLIDKIVLTPKASGTEYAIDLHGDLAGILTVAAGKQQKISDYDPLLQQVKMMTESGDQKHGWQEDSNADEISSKEDLSDKNEMVNLNARSSRKSESAEKPHETAILSKDKMVAGAGFEPTTFGL</sequence>
<name>A0A285C2H7_9PROT</name>
<dbReference type="Gene3D" id="3.90.1750.20">
    <property type="entry name" value="Putative Large Serine Recombinase, Chain B, Domain 2"/>
    <property type="match status" value="1"/>
</dbReference>
<dbReference type="InterPro" id="IPR011109">
    <property type="entry name" value="DNA_bind_recombinase_dom"/>
</dbReference>
<dbReference type="SUPFAM" id="SSF53041">
    <property type="entry name" value="Resolvase-like"/>
    <property type="match status" value="1"/>
</dbReference>
<proteinExistence type="predicted"/>
<evidence type="ECO:0000313" key="5">
    <source>
        <dbReference type="EMBL" id="SNX61253.1"/>
    </source>
</evidence>
<dbReference type="PROSITE" id="PS51737">
    <property type="entry name" value="RECOMBINASE_DNA_BIND"/>
    <property type="match status" value="1"/>
</dbReference>
<gene>
    <name evidence="5" type="ORF">SAMN06296273_2705</name>
</gene>
<dbReference type="InterPro" id="IPR025827">
    <property type="entry name" value="Zn_ribbon_recom_dom"/>
</dbReference>
<dbReference type="PROSITE" id="PS51736">
    <property type="entry name" value="RECOMBINASES_3"/>
    <property type="match status" value="1"/>
</dbReference>
<reference evidence="5 6" key="1">
    <citation type="submission" date="2017-08" db="EMBL/GenBank/DDBJ databases">
        <authorList>
            <person name="de Groot N.N."/>
        </authorList>
    </citation>
    <scope>NUCLEOTIDE SEQUENCE [LARGE SCALE GENOMIC DNA]</scope>
    <source>
        <strain evidence="5 6">Nm15</strain>
    </source>
</reference>
<dbReference type="Proteomes" id="UP000242498">
    <property type="component" value="Chromosome I"/>
</dbReference>
<dbReference type="InterPro" id="IPR050639">
    <property type="entry name" value="SSR_resolvase"/>
</dbReference>
<dbReference type="EMBL" id="LT907782">
    <property type="protein sequence ID" value="SNX61253.1"/>
    <property type="molecule type" value="Genomic_DNA"/>
</dbReference>
<dbReference type="SMART" id="SM00857">
    <property type="entry name" value="Resolvase"/>
    <property type="match status" value="1"/>
</dbReference>
<dbReference type="InterPro" id="IPR038109">
    <property type="entry name" value="DNA_bind_recomb_sf"/>
</dbReference>
<dbReference type="PANTHER" id="PTHR30461:SF23">
    <property type="entry name" value="DNA RECOMBINASE-RELATED"/>
    <property type="match status" value="1"/>
</dbReference>
<evidence type="ECO:0000259" key="3">
    <source>
        <dbReference type="PROSITE" id="PS51736"/>
    </source>
</evidence>
<dbReference type="InterPro" id="IPR006119">
    <property type="entry name" value="Resolv_N"/>
</dbReference>
<organism evidence="5 6">
    <name type="scientific">Nitrosomonas ureae</name>
    <dbReference type="NCBI Taxonomy" id="44577"/>
    <lineage>
        <taxon>Bacteria</taxon>
        <taxon>Pseudomonadati</taxon>
        <taxon>Pseudomonadota</taxon>
        <taxon>Betaproteobacteria</taxon>
        <taxon>Nitrosomonadales</taxon>
        <taxon>Nitrosomonadaceae</taxon>
        <taxon>Nitrosomonas</taxon>
    </lineage>
</organism>
<dbReference type="GO" id="GO:0000150">
    <property type="term" value="F:DNA strand exchange activity"/>
    <property type="evidence" value="ECO:0007669"/>
    <property type="project" value="InterPro"/>
</dbReference>
<feature type="region of interest" description="Disordered" evidence="2">
    <location>
        <begin position="534"/>
        <end position="591"/>
    </location>
</feature>
<dbReference type="AlphaFoldDB" id="A0A285C2H7"/>
<dbReference type="InterPro" id="IPR036162">
    <property type="entry name" value="Resolvase-like_N_sf"/>
</dbReference>
<dbReference type="GO" id="GO:0003677">
    <property type="term" value="F:DNA binding"/>
    <property type="evidence" value="ECO:0007669"/>
    <property type="project" value="InterPro"/>
</dbReference>
<dbReference type="CDD" id="cd00338">
    <property type="entry name" value="Ser_Recombinase"/>
    <property type="match status" value="1"/>
</dbReference>
<protein>
    <submittedName>
        <fullName evidence="5">Site-specific DNA recombinase</fullName>
    </submittedName>
</protein>
<dbReference type="Pfam" id="PF13408">
    <property type="entry name" value="Zn_ribbon_recom"/>
    <property type="match status" value="1"/>
</dbReference>
<feature type="compositionally biased region" description="Basic and acidic residues" evidence="2">
    <location>
        <begin position="573"/>
        <end position="591"/>
    </location>
</feature>
<feature type="compositionally biased region" description="Basic and acidic residues" evidence="2">
    <location>
        <begin position="552"/>
        <end position="563"/>
    </location>
</feature>
<dbReference type="Gene3D" id="3.40.50.1390">
    <property type="entry name" value="Resolvase, N-terminal catalytic domain"/>
    <property type="match status" value="1"/>
</dbReference>
<evidence type="ECO:0000256" key="1">
    <source>
        <dbReference type="SAM" id="Coils"/>
    </source>
</evidence>
<evidence type="ECO:0000259" key="4">
    <source>
        <dbReference type="PROSITE" id="PS51737"/>
    </source>
</evidence>
<dbReference type="Pfam" id="PF07508">
    <property type="entry name" value="Recombinase"/>
    <property type="match status" value="1"/>
</dbReference>
<feature type="coiled-coil region" evidence="1">
    <location>
        <begin position="372"/>
        <end position="473"/>
    </location>
</feature>
<evidence type="ECO:0000256" key="2">
    <source>
        <dbReference type="SAM" id="MobiDB-lite"/>
    </source>
</evidence>
<dbReference type="Pfam" id="PF00239">
    <property type="entry name" value="Resolvase"/>
    <property type="match status" value="1"/>
</dbReference>
<dbReference type="OrthoDB" id="8585334at2"/>
<evidence type="ECO:0000313" key="6">
    <source>
        <dbReference type="Proteomes" id="UP000242498"/>
    </source>
</evidence>
<feature type="domain" description="Recombinase" evidence="4">
    <location>
        <begin position="151"/>
        <end position="297"/>
    </location>
</feature>
<keyword evidence="1" id="KW-0175">Coiled coil</keyword>